<dbReference type="Pfam" id="PF11864">
    <property type="entry name" value="DUF3384"/>
    <property type="match status" value="1"/>
</dbReference>
<feature type="compositionally biased region" description="Acidic residues" evidence="3">
    <location>
        <begin position="114"/>
        <end position="125"/>
    </location>
</feature>
<evidence type="ECO:0000259" key="4">
    <source>
        <dbReference type="PROSITE" id="PS50085"/>
    </source>
</evidence>
<organism evidence="5 6">
    <name type="scientific">Peronospora matthiolae</name>
    <dbReference type="NCBI Taxonomy" id="2874970"/>
    <lineage>
        <taxon>Eukaryota</taxon>
        <taxon>Sar</taxon>
        <taxon>Stramenopiles</taxon>
        <taxon>Oomycota</taxon>
        <taxon>Peronosporomycetes</taxon>
        <taxon>Peronosporales</taxon>
        <taxon>Peronosporaceae</taxon>
        <taxon>Peronospora</taxon>
    </lineage>
</organism>
<feature type="region of interest" description="Disordered" evidence="3">
    <location>
        <begin position="1183"/>
        <end position="1206"/>
    </location>
</feature>
<reference evidence="5" key="1">
    <citation type="submission" date="2024-01" db="EMBL/GenBank/DDBJ databases">
        <authorList>
            <person name="Webb A."/>
        </authorList>
    </citation>
    <scope>NUCLEOTIDE SEQUENCE</scope>
    <source>
        <strain evidence="5">Pm1</strain>
    </source>
</reference>
<comment type="caution">
    <text evidence="5">The sequence shown here is derived from an EMBL/GenBank/DDBJ whole genome shotgun (WGS) entry which is preliminary data.</text>
</comment>
<feature type="region of interest" description="Disordered" evidence="3">
    <location>
        <begin position="590"/>
        <end position="612"/>
    </location>
</feature>
<feature type="compositionally biased region" description="Polar residues" evidence="3">
    <location>
        <begin position="206"/>
        <end position="221"/>
    </location>
</feature>
<dbReference type="GO" id="GO:0005737">
    <property type="term" value="C:cytoplasm"/>
    <property type="evidence" value="ECO:0007669"/>
    <property type="project" value="TreeGrafter"/>
</dbReference>
<feature type="compositionally biased region" description="Polar residues" evidence="3">
    <location>
        <begin position="550"/>
        <end position="562"/>
    </location>
</feature>
<sequence>MDRAVHAPATDIASDAVHAPGATSTNSDSPQKSPPPNVPHTVLTSSCHSPQQQPHDDASETTRSDSSPSLSSDSIEATSAVQLRRSSSLNNAVFSTNAGGSGRSCRSRRRQSGDEDDEKDNDDTSTELVLQLQRLCRRQRQRAEERAFVRDVERVLALLRAPVRTSRHAQVTSATFPGPGMSLDMLSSVQESKADAAVPIGDGQGPFTSDDSMYRSGSTRGFNERRPASRVTLTLSEIDALLDCIVDLFEHRNPDVRALAFEVVQLCVLRFGERLTPALRRKVYLRLESHPPRDFLLRQKVLRTLTQDGRHVEPFHVELGWFLLRLLEQSDAQRDLLGLIQLILRRSPRALDRDKVIAIVSVIGGRCDVAWSRSDLDACHKFITFFHVLATHDLAYAASAPACLRSLCCLVNADGHGTWSVMKLLLTGSSGFVVLRGLVQMLEHPMGVNSPWVLRGAVFFVGMSCWGSQRLAKFDDTAWGPILLALERALQCCRRVVVFEIILSLQRLIKKFGAAHLPAGSSGQSAAVAMNLSTEVSLHSGESREEESKVSSGLGTPSSGANRSKRCLIVEWDIILRMLHTLRPWASMTDDSETAGISERSSQPNNRRTGGDANYPAAICLANDLSNQPHPQLLVSIQQTRVPRELLDTLQAVEDLVERRRFAGDVNEFLNILEQYLPCLSEDSMLFLLRQRADATHPGYHLTWLTTLSSVMRTFFSGVGSDGDALVIPKVVRLEALEILRVNLWTSRYVCEDRVIEEVVIPTLGQVYNDPDAEVRRRALGFIIEVARQLESAKFDSLLGILASAMALPGNNDAQLLAASGVVSLFSSAFDHLPPARVVRMYDLLVTTVEAHGSRAVRHIALSCLLCLCEACAIDGRLQWKEEQRIRKSRFLFTSRRAAHINSSSIQVTAAHVPVAHAFRALLTLVSAEPDAELFRMAVKGIKTMLENRTILEDVDVSEVSAKIVASIDYGAFGRAAIADEVGRMFGDPRCQQMPANVHLSVCRDQKNREEHDAVGRLILQTNVELVHLIYAKRRHDNNNKSETTLGISVQAAMVLLAKTRYLGMGIELLQLLVSYESELHDHTLRELTRCLVGAMELRLAVAEKDLLMGHTTAHGSAVSLSASVSAPDMLYRHDGAEPELHITDTFASDTPLGFTSRVLSRFQTSASHGSLFHAFSGSTGKPALAHKSASESEKPNAPRPHPSRTNQARLQGLLHQLFDSEFKLMHTTTTVLSLLAILAPASVLRQIDKMLQNVRCLITTVHGDFRSDAFVAMLELLGTITPMLHTGQEDTARSAREAILKAILLGFEYAKSKQIVYLAFRLLCQLIYQTNFKERSRLAALAIPTLEQCTHRANSLLAEAAVDFLMCHAYSQSILASSALCSRQQSQSDDSGTTGMYAGSRRTRSRSWVYRRSLLTITTNSHGDASLVIRRANCTSKWELGVGHAALASLCPLYDVHDQSKCSHSISGGDGKQPMGRNMDRSTVFPPRPLDLFDHGLSYRRQSRSYLESDARKFACLHDGAVRRSSNDRVEKNYGTAVGSNKTCDLPKRSSLQDALSHQSAAAIALPALPAYDDIVESPSHCCESGQARRHSQQKSDFPECRTKSKQYRQAEGDDGQEGLSCNFVTRTIQEEAGENADFESRQECVESRHWKNKKDTFLPDINCSDVSGPPAVTPRIWQSGEGSPSTVGSACGLFNEDQYDPMCLMMQLFDVSVENRPQLLRDGSALKLALSVLDRTPEYETHKIGLLYVRDGKQSSESTVLGNTGGSLRYLRFLRRLGTFTKLEGLPGYTGGLDTVNNSDGKFGLIYKDSCAQIMFHVATMMVPQSFRSASNPAAENFASMKKKRHIGNDFVHVVFKECDEDYDLRTISGQFNDVHIVIQPLNDHEYRTQVHVKQGISPFGPLYGRQVVSSAIISECVRLTCMNANLACQVFHQDLIGFALNCEERLKQIKQLGLRLATLDEWNLNE</sequence>
<feature type="compositionally biased region" description="Low complexity" evidence="3">
    <location>
        <begin position="64"/>
        <end position="74"/>
    </location>
</feature>
<dbReference type="PANTHER" id="PTHR10063:SF0">
    <property type="entry name" value="TUBERIN"/>
    <property type="match status" value="1"/>
</dbReference>
<dbReference type="PANTHER" id="PTHR10063">
    <property type="entry name" value="TUBERIN"/>
    <property type="match status" value="1"/>
</dbReference>
<dbReference type="InterPro" id="IPR027107">
    <property type="entry name" value="Tuberin/Ral-act_asu"/>
</dbReference>
<evidence type="ECO:0000313" key="5">
    <source>
        <dbReference type="EMBL" id="CAK7946915.1"/>
    </source>
</evidence>
<gene>
    <name evidence="5" type="ORF">PM001_LOCUS32065</name>
</gene>
<evidence type="ECO:0000313" key="6">
    <source>
        <dbReference type="Proteomes" id="UP001162060"/>
    </source>
</evidence>
<feature type="compositionally biased region" description="Polar residues" evidence="3">
    <location>
        <begin position="75"/>
        <end position="98"/>
    </location>
</feature>
<dbReference type="PROSITE" id="PS50085">
    <property type="entry name" value="RAPGAP"/>
    <property type="match status" value="1"/>
</dbReference>
<dbReference type="PROSITE" id="PS50077">
    <property type="entry name" value="HEAT_REPEAT"/>
    <property type="match status" value="1"/>
</dbReference>
<dbReference type="InterPro" id="IPR035974">
    <property type="entry name" value="Rap/Ran-GAP_sf"/>
</dbReference>
<feature type="compositionally biased region" description="Polar residues" evidence="3">
    <location>
        <begin position="42"/>
        <end position="53"/>
    </location>
</feature>
<keyword evidence="1" id="KW-0343">GTPase activation</keyword>
<dbReference type="EMBL" id="CAKLBY020000378">
    <property type="protein sequence ID" value="CAK7946915.1"/>
    <property type="molecule type" value="Genomic_DNA"/>
</dbReference>
<evidence type="ECO:0000256" key="1">
    <source>
        <dbReference type="ARBA" id="ARBA00022468"/>
    </source>
</evidence>
<dbReference type="GO" id="GO:0005096">
    <property type="term" value="F:GTPase activator activity"/>
    <property type="evidence" value="ECO:0007669"/>
    <property type="project" value="UniProtKB-KW"/>
</dbReference>
<dbReference type="GO" id="GO:0051056">
    <property type="term" value="P:regulation of small GTPase mediated signal transduction"/>
    <property type="evidence" value="ECO:0007669"/>
    <property type="project" value="InterPro"/>
</dbReference>
<dbReference type="InterPro" id="IPR024584">
    <property type="entry name" value="Tuberin_N"/>
</dbReference>
<dbReference type="Pfam" id="PF02145">
    <property type="entry name" value="Rap_GAP"/>
    <property type="match status" value="1"/>
</dbReference>
<dbReference type="InterPro" id="IPR000331">
    <property type="entry name" value="Rap/Ran_GAP_dom"/>
</dbReference>
<feature type="region of interest" description="Disordered" evidence="3">
    <location>
        <begin position="199"/>
        <end position="221"/>
    </location>
</feature>
<feature type="region of interest" description="Disordered" evidence="3">
    <location>
        <begin position="1584"/>
        <end position="1621"/>
    </location>
</feature>
<accession>A0AAV1VKS8</accession>
<evidence type="ECO:0000256" key="2">
    <source>
        <dbReference type="PROSITE-ProRule" id="PRU00103"/>
    </source>
</evidence>
<dbReference type="SUPFAM" id="SSF111347">
    <property type="entry name" value="Rap/Ran-GAP"/>
    <property type="match status" value="1"/>
</dbReference>
<dbReference type="SUPFAM" id="SSF48371">
    <property type="entry name" value="ARM repeat"/>
    <property type="match status" value="1"/>
</dbReference>
<dbReference type="Proteomes" id="UP001162060">
    <property type="component" value="Unassembled WGS sequence"/>
</dbReference>
<dbReference type="FunFam" id="3.40.50.11210:FF:000001">
    <property type="entry name" value="Ral GTPase-activating protein subunit alpha-1 isoform 1"/>
    <property type="match status" value="1"/>
</dbReference>
<proteinExistence type="predicted"/>
<dbReference type="GO" id="GO:0005634">
    <property type="term" value="C:nucleus"/>
    <property type="evidence" value="ECO:0007669"/>
    <property type="project" value="InterPro"/>
</dbReference>
<protein>
    <recommendedName>
        <fullName evidence="4">Rap-GAP domain-containing protein</fullName>
    </recommendedName>
</protein>
<feature type="compositionally biased region" description="Polar residues" evidence="3">
    <location>
        <begin position="22"/>
        <end position="31"/>
    </location>
</feature>
<dbReference type="Gene3D" id="3.40.50.11210">
    <property type="entry name" value="Rap/Ran-GAP"/>
    <property type="match status" value="1"/>
</dbReference>
<evidence type="ECO:0000256" key="3">
    <source>
        <dbReference type="SAM" id="MobiDB-lite"/>
    </source>
</evidence>
<name>A0AAV1VKS8_9STRA</name>
<feature type="repeat" description="HEAT" evidence="2">
    <location>
        <begin position="760"/>
        <end position="798"/>
    </location>
</feature>
<dbReference type="InterPro" id="IPR016024">
    <property type="entry name" value="ARM-type_fold"/>
</dbReference>
<feature type="compositionally biased region" description="Basic and acidic residues" evidence="3">
    <location>
        <begin position="54"/>
        <end position="63"/>
    </location>
</feature>
<feature type="compositionally biased region" description="Polar residues" evidence="3">
    <location>
        <begin position="599"/>
        <end position="608"/>
    </location>
</feature>
<feature type="domain" description="Rap-GAP" evidence="4">
    <location>
        <begin position="1732"/>
        <end position="1952"/>
    </location>
</feature>
<dbReference type="InterPro" id="IPR021133">
    <property type="entry name" value="HEAT_type_2"/>
</dbReference>
<feature type="region of interest" description="Disordered" evidence="3">
    <location>
        <begin position="538"/>
        <end position="562"/>
    </location>
</feature>
<feature type="region of interest" description="Disordered" evidence="3">
    <location>
        <begin position="1"/>
        <end position="125"/>
    </location>
</feature>